<protein>
    <submittedName>
        <fullName evidence="7">Archaemetzincin-2 isoform x1</fullName>
    </submittedName>
</protein>
<dbReference type="InParanoid" id="A0A078A731"/>
<organism evidence="7 8">
    <name type="scientific">Stylonychia lemnae</name>
    <name type="common">Ciliate</name>
    <dbReference type="NCBI Taxonomy" id="5949"/>
    <lineage>
        <taxon>Eukaryota</taxon>
        <taxon>Sar</taxon>
        <taxon>Alveolata</taxon>
        <taxon>Ciliophora</taxon>
        <taxon>Intramacronucleata</taxon>
        <taxon>Spirotrichea</taxon>
        <taxon>Stichotrichia</taxon>
        <taxon>Sporadotrichida</taxon>
        <taxon>Oxytrichidae</taxon>
        <taxon>Stylonychinae</taxon>
        <taxon>Stylonychia</taxon>
    </lineage>
</organism>
<dbReference type="OrthoDB" id="194149at2759"/>
<evidence type="ECO:0000256" key="3">
    <source>
        <dbReference type="ARBA" id="ARBA00022723"/>
    </source>
</evidence>
<dbReference type="Pfam" id="PF07998">
    <property type="entry name" value="Peptidase_M54"/>
    <property type="match status" value="1"/>
</dbReference>
<dbReference type="AlphaFoldDB" id="A0A078A731"/>
<dbReference type="PANTHER" id="PTHR15910">
    <property type="entry name" value="ARCHAEMETZINCIN"/>
    <property type="match status" value="1"/>
</dbReference>
<keyword evidence="4" id="KW-0378">Hydrolase</keyword>
<dbReference type="PANTHER" id="PTHR15910:SF1">
    <property type="entry name" value="ARCHAEMETZINCIN-2"/>
    <property type="match status" value="1"/>
</dbReference>
<dbReference type="Gene3D" id="3.40.390.10">
    <property type="entry name" value="Collagenase (Catalytic Domain)"/>
    <property type="match status" value="1"/>
</dbReference>
<name>A0A078A731_STYLE</name>
<keyword evidence="8" id="KW-1185">Reference proteome</keyword>
<keyword evidence="5" id="KW-0862">Zinc</keyword>
<evidence type="ECO:0000256" key="6">
    <source>
        <dbReference type="ARBA" id="ARBA00023049"/>
    </source>
</evidence>
<dbReference type="GO" id="GO:0008237">
    <property type="term" value="F:metallopeptidase activity"/>
    <property type="evidence" value="ECO:0007669"/>
    <property type="project" value="UniProtKB-KW"/>
</dbReference>
<dbReference type="GO" id="GO:0046872">
    <property type="term" value="F:metal ion binding"/>
    <property type="evidence" value="ECO:0007669"/>
    <property type="project" value="UniProtKB-KW"/>
</dbReference>
<dbReference type="InterPro" id="IPR012962">
    <property type="entry name" value="Pept_M54_archaemetzincn"/>
</dbReference>
<dbReference type="GO" id="GO:0006508">
    <property type="term" value="P:proteolysis"/>
    <property type="evidence" value="ECO:0007669"/>
    <property type="project" value="UniProtKB-KW"/>
</dbReference>
<gene>
    <name evidence="7" type="primary">Contig15266.g16264</name>
    <name evidence="7" type="ORF">STYLEM_6317</name>
</gene>
<comment type="cofactor">
    <cofactor evidence="1">
        <name>Zn(2+)</name>
        <dbReference type="ChEBI" id="CHEBI:29105"/>
    </cofactor>
</comment>
<evidence type="ECO:0000256" key="1">
    <source>
        <dbReference type="ARBA" id="ARBA00001947"/>
    </source>
</evidence>
<evidence type="ECO:0000256" key="5">
    <source>
        <dbReference type="ARBA" id="ARBA00022833"/>
    </source>
</evidence>
<reference evidence="7 8" key="1">
    <citation type="submission" date="2014-06" db="EMBL/GenBank/DDBJ databases">
        <authorList>
            <person name="Swart Estienne"/>
        </authorList>
    </citation>
    <scope>NUCLEOTIDE SEQUENCE [LARGE SCALE GENOMIC DNA]</scope>
    <source>
        <strain evidence="7 8">130c</strain>
    </source>
</reference>
<dbReference type="OMA" id="NARFMYP"/>
<dbReference type="CDD" id="cd11375">
    <property type="entry name" value="Peptidase_M54"/>
    <property type="match status" value="1"/>
</dbReference>
<dbReference type="Proteomes" id="UP000039865">
    <property type="component" value="Unassembled WGS sequence"/>
</dbReference>
<evidence type="ECO:0000256" key="4">
    <source>
        <dbReference type="ARBA" id="ARBA00022801"/>
    </source>
</evidence>
<dbReference type="EMBL" id="CCKQ01006067">
    <property type="protein sequence ID" value="CDW77357.1"/>
    <property type="molecule type" value="Genomic_DNA"/>
</dbReference>
<proteinExistence type="predicted"/>
<dbReference type="SUPFAM" id="SSF55486">
    <property type="entry name" value="Metalloproteases ('zincins'), catalytic domain"/>
    <property type="match status" value="1"/>
</dbReference>
<evidence type="ECO:0000313" key="7">
    <source>
        <dbReference type="EMBL" id="CDW77357.1"/>
    </source>
</evidence>
<dbReference type="InterPro" id="IPR024079">
    <property type="entry name" value="MetalloPept_cat_dom_sf"/>
</dbReference>
<sequence>MEKLPQNFKVPNAEERKRALGSMGGTNFKVKKALENVDDYWVPINPPGPSDWLANEYESGQTFEEFKVNKNAIVEKGKSDTICILPLDKQMSKSFLKNLVKMCEAFFYSCRIKLLPSVDINTIEKIETRQFPGDQYAPDTPGLIQYNASKILSWLFRVYKPQNPRAICIIAVTTQDIYPEENFSFVFGLANVMTQAGIFSFLRYDPGFNGDELNEGDDGQNLMLYRACKVMTHEIGHMFGIRHCTFHECCMNGSNHIQECQSRPLYYCVICFRKLQYAIGFDVQERYQALAKVCQEFGGLFDQDGQWFQRRYDDLLAKFGKLQSKMPDKKVKQ</sequence>
<keyword evidence="6" id="KW-0482">Metalloprotease</keyword>
<accession>A0A078A731</accession>
<keyword evidence="2" id="KW-0645">Protease</keyword>
<evidence type="ECO:0000256" key="2">
    <source>
        <dbReference type="ARBA" id="ARBA00022670"/>
    </source>
</evidence>
<evidence type="ECO:0000313" key="8">
    <source>
        <dbReference type="Proteomes" id="UP000039865"/>
    </source>
</evidence>
<keyword evidence="3" id="KW-0479">Metal-binding</keyword>